<keyword evidence="2" id="KW-1185">Reference proteome</keyword>
<sequence length="86" mass="9876">MVDFPAGVVPVGKVTIKDDEDIVDESKYPVALKKAYLPIRQPIRTKKTHLPARRKIDCGKKEYNELMHNTNSNEIQTKGKPRRMVE</sequence>
<name>A0AAD5MDL2_PARTN</name>
<comment type="caution">
    <text evidence="1">The sequence shown here is derived from an EMBL/GenBank/DDBJ whole genome shotgun (WGS) entry which is preliminary data.</text>
</comment>
<evidence type="ECO:0000313" key="2">
    <source>
        <dbReference type="Proteomes" id="UP001196413"/>
    </source>
</evidence>
<dbReference type="EMBL" id="JAHQIW010002865">
    <property type="protein sequence ID" value="KAJ1356672.1"/>
    <property type="molecule type" value="Genomic_DNA"/>
</dbReference>
<evidence type="ECO:0000313" key="1">
    <source>
        <dbReference type="EMBL" id="KAJ1356672.1"/>
    </source>
</evidence>
<accession>A0AAD5MDL2</accession>
<dbReference type="Proteomes" id="UP001196413">
    <property type="component" value="Unassembled WGS sequence"/>
</dbReference>
<gene>
    <name evidence="1" type="ORF">KIN20_014411</name>
</gene>
<organism evidence="1 2">
    <name type="scientific">Parelaphostrongylus tenuis</name>
    <name type="common">Meningeal worm</name>
    <dbReference type="NCBI Taxonomy" id="148309"/>
    <lineage>
        <taxon>Eukaryota</taxon>
        <taxon>Metazoa</taxon>
        <taxon>Ecdysozoa</taxon>
        <taxon>Nematoda</taxon>
        <taxon>Chromadorea</taxon>
        <taxon>Rhabditida</taxon>
        <taxon>Rhabditina</taxon>
        <taxon>Rhabditomorpha</taxon>
        <taxon>Strongyloidea</taxon>
        <taxon>Metastrongylidae</taxon>
        <taxon>Parelaphostrongylus</taxon>
    </lineage>
</organism>
<protein>
    <submittedName>
        <fullName evidence="1">Uncharacterized protein</fullName>
    </submittedName>
</protein>
<proteinExistence type="predicted"/>
<dbReference type="AlphaFoldDB" id="A0AAD5MDL2"/>
<reference evidence="1" key="1">
    <citation type="submission" date="2021-06" db="EMBL/GenBank/DDBJ databases">
        <title>Parelaphostrongylus tenuis whole genome reference sequence.</title>
        <authorList>
            <person name="Garwood T.J."/>
            <person name="Larsen P.A."/>
            <person name="Fountain-Jones N.M."/>
            <person name="Garbe J.R."/>
            <person name="Macchietto M.G."/>
            <person name="Kania S.A."/>
            <person name="Gerhold R.W."/>
            <person name="Richards J.E."/>
            <person name="Wolf T.M."/>
        </authorList>
    </citation>
    <scope>NUCLEOTIDE SEQUENCE</scope>
    <source>
        <strain evidence="1">MNPRO001-30</strain>
        <tissue evidence="1">Meninges</tissue>
    </source>
</reference>